<feature type="region of interest" description="Disordered" evidence="1">
    <location>
        <begin position="1211"/>
        <end position="1242"/>
    </location>
</feature>
<evidence type="ECO:0000313" key="4">
    <source>
        <dbReference type="WBParaSite" id="maker-uti_cns_0013462-snap-gene-0.4-mRNA-1"/>
    </source>
</evidence>
<dbReference type="AlphaFoldDB" id="A0A1I8IKW9"/>
<organism evidence="3 4">
    <name type="scientific">Macrostomum lignano</name>
    <dbReference type="NCBI Taxonomy" id="282301"/>
    <lineage>
        <taxon>Eukaryota</taxon>
        <taxon>Metazoa</taxon>
        <taxon>Spiralia</taxon>
        <taxon>Lophotrochozoa</taxon>
        <taxon>Platyhelminthes</taxon>
        <taxon>Rhabditophora</taxon>
        <taxon>Macrostomorpha</taxon>
        <taxon>Macrostomida</taxon>
        <taxon>Macrostomidae</taxon>
        <taxon>Macrostomum</taxon>
    </lineage>
</organism>
<accession>A0A1I8IKW9</accession>
<dbReference type="PANTHER" id="PTHR12480">
    <property type="entry name" value="ARGININE DEMETHYLASE AND LYSYL-HYDROXYLASE JMJD"/>
    <property type="match status" value="1"/>
</dbReference>
<dbReference type="WBParaSite" id="maker-uti_cns_0013462-snap-gene-0.4-mRNA-1">
    <property type="protein sequence ID" value="maker-uti_cns_0013462-snap-gene-0.4-mRNA-1"/>
    <property type="gene ID" value="maker-uti_cns_0013462-snap-gene-0.4"/>
</dbReference>
<dbReference type="GO" id="GO:0016706">
    <property type="term" value="F:2-oxoglutarate-dependent dioxygenase activity"/>
    <property type="evidence" value="ECO:0007669"/>
    <property type="project" value="TreeGrafter"/>
</dbReference>
<dbReference type="InterPro" id="IPR050910">
    <property type="entry name" value="JMJD6_ArgDemeth/LysHydrox"/>
</dbReference>
<dbReference type="Gene3D" id="2.60.120.650">
    <property type="entry name" value="Cupin"/>
    <property type="match status" value="1"/>
</dbReference>
<dbReference type="PANTHER" id="PTHR12480:SF19">
    <property type="entry name" value="CUPIN-LIKE DOMAIN-CONTAINING PROTEIN"/>
    <property type="match status" value="1"/>
</dbReference>
<name>A0A1I8IKW9_9PLAT</name>
<feature type="region of interest" description="Disordered" evidence="1">
    <location>
        <begin position="905"/>
        <end position="924"/>
    </location>
</feature>
<feature type="region of interest" description="Disordered" evidence="1">
    <location>
        <begin position="742"/>
        <end position="784"/>
    </location>
</feature>
<evidence type="ECO:0000256" key="1">
    <source>
        <dbReference type="SAM" id="MobiDB-lite"/>
    </source>
</evidence>
<protein>
    <submittedName>
        <fullName evidence="4">Cupin_8 domain-containing protein</fullName>
    </submittedName>
</protein>
<reference evidence="4" key="1">
    <citation type="submission" date="2016-11" db="UniProtKB">
        <authorList>
            <consortium name="WormBaseParasite"/>
        </authorList>
    </citation>
    <scope>IDENTIFICATION</scope>
</reference>
<feature type="region of interest" description="Disordered" evidence="1">
    <location>
        <begin position="861"/>
        <end position="888"/>
    </location>
</feature>
<evidence type="ECO:0000259" key="2">
    <source>
        <dbReference type="Pfam" id="PF13621"/>
    </source>
</evidence>
<proteinExistence type="predicted"/>
<sequence>TLSSELLELSRFFTDSSIAGEIGSFRLGRWPILRLAPRTSSFEPAGQCTDMDTQTVERSQAAFDQLSSTDRSDRAGLVPFSLQKLCQDRTADEIALRDGGAYAAARRLEAAAPRGREVLEVERDEDNYKCNYRVSNTVEWDARTVDENAAPFSILCQNSDWQCVAKNNRRVDSQPTEKKKDSHRQLLLGQQSKPEAREALLADLIAELKDRAGSRRRSVPGLNRWSLLVCLTVLVHAYSVSRGYVITPGQWLASWKQKPCAYKAWMFLLETARHPSNCEATCGGLSHNGHVDIEYYHNLTKERFEKVYVRPARPVIVRNSTLDWPAMASFNLSFFRDLYDKYPKSYAPHHYRNKLLPFRLPMKYKKLQQAFHMSEEDQAKPWYFGWSNVDLNVHFELQNYYKVPHFLPEDTEHGQMEWFFMGTSQEAAYLHVDHTIKPAWQAQIRGRKVWELHPPAECWFQCPPVRAHLQDGDLFRHLRRSQLSAAAALDSAIETGRSQGTGDRSKRSATDCLRTGLRLADAPVWLRALSATSAAPARHRCRLTKPNCLNFETVVAATPDRRGLTGERSPAGRSNSRTDLANWAATAGDIAEVSSCSSRAIPASRSASACTKSATQSSGRGANDNSWPSRAGALANSHRRRVQCSAPVKSPRRHSSAASRSLDLALTAPLARSHSAPACRGVDSLIIRSTGWPRQPQIGRRYVPGRALMTESEQQVRRHLAPQVQTAVAVQGAVDAAVRGSAKEAAATVASTTDSRRSDRRSQRVRVNVGHRHEGAIGQGHLRCDINTTGELDEKKHSKSTNQQHPAAEPAQDLLKSASFGTGQDQLFKSRVNGVAKRVQRMLGASLQRAVDQFGRQEAQKLAQGVRGQARRRRRQRGDPVENGGEAFGDAAQILSWGSMTDGKQLTATKSSTHQRKQSSRLEQSAIDEDFQSAAGIQKLAVSEAELQQHLAPLSLSLATQFDAVAGDFVLVGRGGVLSGARQRQKGGGTAGAVISRRLHSAERRRCPQQELHQAAEQVASAGRVRVCCAAEGGQDMRQLLAGAAASAAAEPMRTVVGHVKPLIGQQVAAGQLEQVMHVEFQTDAQALGYVGAAGDGGGQESELGSPAARQGEAAAAVANQQGRQDASPPLNAADGSDGLLGAGDRAKTASKVLMKRTREESAGRRLALRLSRSPAGCVGNEVDQRNPDPSGIQQLRCNRICVDDATIRGESRRRQRRLRTPESQMAESSIPELQQAREAPAVQAMPDFTLRACS</sequence>
<feature type="compositionally biased region" description="Polar residues" evidence="1">
    <location>
        <begin position="611"/>
        <end position="628"/>
    </location>
</feature>
<dbReference type="Proteomes" id="UP000095280">
    <property type="component" value="Unplaced"/>
</dbReference>
<feature type="region of interest" description="Disordered" evidence="1">
    <location>
        <begin position="1097"/>
        <end position="1147"/>
    </location>
</feature>
<feature type="compositionally biased region" description="Low complexity" evidence="1">
    <location>
        <begin position="1108"/>
        <end position="1144"/>
    </location>
</feature>
<feature type="region of interest" description="Disordered" evidence="1">
    <location>
        <begin position="560"/>
        <end position="579"/>
    </location>
</feature>
<feature type="domain" description="Cupin-like" evidence="2">
    <location>
        <begin position="302"/>
        <end position="459"/>
    </location>
</feature>
<evidence type="ECO:0000313" key="3">
    <source>
        <dbReference type="Proteomes" id="UP000095280"/>
    </source>
</evidence>
<dbReference type="InterPro" id="IPR041667">
    <property type="entry name" value="Cupin_8"/>
</dbReference>
<dbReference type="SUPFAM" id="SSF51197">
    <property type="entry name" value="Clavaminate synthase-like"/>
    <property type="match status" value="1"/>
</dbReference>
<dbReference type="Pfam" id="PF13621">
    <property type="entry name" value="Cupin_8"/>
    <property type="match status" value="1"/>
</dbReference>
<keyword evidence="3" id="KW-1185">Reference proteome</keyword>
<feature type="region of interest" description="Disordered" evidence="1">
    <location>
        <begin position="607"/>
        <end position="660"/>
    </location>
</feature>